<dbReference type="InterPro" id="IPR023797">
    <property type="entry name" value="RNA3'_phos_cyclase_dom"/>
</dbReference>
<feature type="non-terminal residue" evidence="2">
    <location>
        <position position="1"/>
    </location>
</feature>
<evidence type="ECO:0000259" key="1">
    <source>
        <dbReference type="Pfam" id="PF01137"/>
    </source>
</evidence>
<dbReference type="InterPro" id="IPR037136">
    <property type="entry name" value="RNA3'_phos_cyclase_dom_sf"/>
</dbReference>
<dbReference type="SUPFAM" id="SSF55205">
    <property type="entry name" value="EPT/RTPC-like"/>
    <property type="match status" value="1"/>
</dbReference>
<gene>
    <name evidence="2" type="ORF">S12H4_34646</name>
</gene>
<dbReference type="GO" id="GO:0003963">
    <property type="term" value="F:RNA-3'-phosphate cyclase activity"/>
    <property type="evidence" value="ECO:0007669"/>
    <property type="project" value="TreeGrafter"/>
</dbReference>
<dbReference type="GO" id="GO:0006396">
    <property type="term" value="P:RNA processing"/>
    <property type="evidence" value="ECO:0007669"/>
    <property type="project" value="InterPro"/>
</dbReference>
<protein>
    <recommendedName>
        <fullName evidence="1">RNA 3'-terminal phosphate cyclase domain-containing protein</fullName>
    </recommendedName>
</protein>
<name>X1TMG3_9ZZZZ</name>
<dbReference type="Gene3D" id="3.30.360.20">
    <property type="entry name" value="RNA 3'-terminal phosphate cyclase, insert domain"/>
    <property type="match status" value="1"/>
</dbReference>
<sequence>CIIGADRAGEPRRTSEDIGRYVARNLIEDLATGATVDRYLADQLIFYAALADGVSQYRIPRLTEHIETNLWLVESILGAKTKVNKNLVKIQGIGYSLGSSTIN</sequence>
<dbReference type="PANTHER" id="PTHR11096:SF0">
    <property type="entry name" value="RNA 3'-TERMINAL PHOSPHATE CYCLASE"/>
    <property type="match status" value="1"/>
</dbReference>
<organism evidence="2">
    <name type="scientific">marine sediment metagenome</name>
    <dbReference type="NCBI Taxonomy" id="412755"/>
    <lineage>
        <taxon>unclassified sequences</taxon>
        <taxon>metagenomes</taxon>
        <taxon>ecological metagenomes</taxon>
    </lineage>
</organism>
<dbReference type="Pfam" id="PF01137">
    <property type="entry name" value="RTC"/>
    <property type="match status" value="1"/>
</dbReference>
<dbReference type="EMBL" id="BARW01020519">
    <property type="protein sequence ID" value="GAI92546.1"/>
    <property type="molecule type" value="Genomic_DNA"/>
</dbReference>
<dbReference type="InterPro" id="IPR013792">
    <property type="entry name" value="RNA3'P_cycl/enolpyr_Trfase_a/b"/>
</dbReference>
<dbReference type="InterPro" id="IPR000228">
    <property type="entry name" value="RNA3'_term_phos_cyc"/>
</dbReference>
<accession>X1TMG3</accession>
<proteinExistence type="predicted"/>
<dbReference type="InterPro" id="IPR036553">
    <property type="entry name" value="RPTC_insert"/>
</dbReference>
<dbReference type="AlphaFoldDB" id="X1TMG3"/>
<dbReference type="Gene3D" id="3.65.10.20">
    <property type="entry name" value="RNA 3'-terminal phosphate cyclase domain"/>
    <property type="match status" value="1"/>
</dbReference>
<dbReference type="PANTHER" id="PTHR11096">
    <property type="entry name" value="RNA 3' TERMINAL PHOSPHATE CYCLASE"/>
    <property type="match status" value="1"/>
</dbReference>
<comment type="caution">
    <text evidence="2">The sequence shown here is derived from an EMBL/GenBank/DDBJ whole genome shotgun (WGS) entry which is preliminary data.</text>
</comment>
<feature type="domain" description="RNA 3'-terminal phosphate cyclase" evidence="1">
    <location>
        <begin position="34"/>
        <end position="83"/>
    </location>
</feature>
<reference evidence="2" key="1">
    <citation type="journal article" date="2014" name="Front. Microbiol.">
        <title>High frequency of phylogenetically diverse reductive dehalogenase-homologous genes in deep subseafloor sedimentary metagenomes.</title>
        <authorList>
            <person name="Kawai M."/>
            <person name="Futagami T."/>
            <person name="Toyoda A."/>
            <person name="Takaki Y."/>
            <person name="Nishi S."/>
            <person name="Hori S."/>
            <person name="Arai W."/>
            <person name="Tsubouchi T."/>
            <person name="Morono Y."/>
            <person name="Uchiyama I."/>
            <person name="Ito T."/>
            <person name="Fujiyama A."/>
            <person name="Inagaki F."/>
            <person name="Takami H."/>
        </authorList>
    </citation>
    <scope>NUCLEOTIDE SEQUENCE</scope>
    <source>
        <strain evidence="2">Expedition CK06-06</strain>
    </source>
</reference>
<evidence type="ECO:0000313" key="2">
    <source>
        <dbReference type="EMBL" id="GAI92546.1"/>
    </source>
</evidence>